<feature type="transmembrane region" description="Helical" evidence="1">
    <location>
        <begin position="124"/>
        <end position="142"/>
    </location>
</feature>
<dbReference type="EMBL" id="CACVAU010000063">
    <property type="protein sequence ID" value="CAA6821633.1"/>
    <property type="molecule type" value="Genomic_DNA"/>
</dbReference>
<reference evidence="2" key="1">
    <citation type="submission" date="2020-01" db="EMBL/GenBank/DDBJ databases">
        <authorList>
            <person name="Meier V. D."/>
            <person name="Meier V D."/>
        </authorList>
    </citation>
    <scope>NUCLEOTIDE SEQUENCE</scope>
    <source>
        <strain evidence="2">HLG_WM_MAG_05</strain>
    </source>
</reference>
<name>A0A6S6TZ28_9BACT</name>
<feature type="transmembrane region" description="Helical" evidence="1">
    <location>
        <begin position="29"/>
        <end position="48"/>
    </location>
</feature>
<feature type="transmembrane region" description="Helical" evidence="1">
    <location>
        <begin position="148"/>
        <end position="167"/>
    </location>
</feature>
<gene>
    <name evidence="2" type="ORF">HELGO_WM5529</name>
</gene>
<keyword evidence="1" id="KW-0812">Transmembrane</keyword>
<organism evidence="2">
    <name type="scientific">uncultured Sulfurovum sp</name>
    <dbReference type="NCBI Taxonomy" id="269237"/>
    <lineage>
        <taxon>Bacteria</taxon>
        <taxon>Pseudomonadati</taxon>
        <taxon>Campylobacterota</taxon>
        <taxon>Epsilonproteobacteria</taxon>
        <taxon>Campylobacterales</taxon>
        <taxon>Sulfurovaceae</taxon>
        <taxon>Sulfurovum</taxon>
        <taxon>environmental samples</taxon>
    </lineage>
</organism>
<dbReference type="AlphaFoldDB" id="A0A6S6TZ28"/>
<evidence type="ECO:0000256" key="1">
    <source>
        <dbReference type="SAM" id="Phobius"/>
    </source>
</evidence>
<protein>
    <submittedName>
        <fullName evidence="2">Uncharacterized protein</fullName>
    </submittedName>
</protein>
<accession>A0A6S6TZ28</accession>
<keyword evidence="1" id="KW-1133">Transmembrane helix</keyword>
<proteinExistence type="predicted"/>
<keyword evidence="1" id="KW-0472">Membrane</keyword>
<sequence length="170" mass="19801">MRPIVLVLLLINFSLLIIGYFLVDARWLLNSQVAFISSSLVMIASMYAHQKMVTKAILAKAISDDGRDVLDKLEDPYDLYDESKQVNEEEKSLEEIVKEERLILKKHKRSFWQTSKDAKTSFSLYRLFAYLILVLGFFYLTSTEQLRLTPYLSFLSLPPIIIVYLLLKNR</sequence>
<feature type="transmembrane region" description="Helical" evidence="1">
    <location>
        <begin position="5"/>
        <end position="23"/>
    </location>
</feature>
<evidence type="ECO:0000313" key="2">
    <source>
        <dbReference type="EMBL" id="CAA6821633.1"/>
    </source>
</evidence>